<dbReference type="GO" id="GO:1990281">
    <property type="term" value="C:efflux pump complex"/>
    <property type="evidence" value="ECO:0007669"/>
    <property type="project" value="TreeGrafter"/>
</dbReference>
<protein>
    <submittedName>
        <fullName evidence="2">Efflux transporter, RND family, MFP subunit</fullName>
    </submittedName>
</protein>
<keyword evidence="3" id="KW-1185">Reference proteome</keyword>
<dbReference type="GO" id="GO:0015562">
    <property type="term" value="F:efflux transmembrane transporter activity"/>
    <property type="evidence" value="ECO:0007669"/>
    <property type="project" value="TreeGrafter"/>
</dbReference>
<keyword evidence="1" id="KW-0732">Signal</keyword>
<sequence>MIKTMKASYLFMPGMVLLLFNFACSQQDTSSEIAVVPGAPVEVGHISAGTLTDFVTLNAVSAYLQKSYVKANITGYVQSVAILQGQQVAPRQLLFSLITKEARAIGNAVNQLDPAFKFSGISNIRADQPGFVAMVNHQKGDYVQEGEALATISNQRSLVFLLDMPYELHQLVALNKNLELTLPDGEKLNGTVRGTLPSVDSASQTERIIIGVNPLKSLPEGLIALVKVIKLARPNAMVLPKSAVLANETEDEFWVMKMINDSTAVRVPVKRGIENDKQVEILSPVFNAGDRIIITGNYGIPDTAKVKVVKKL</sequence>
<feature type="chain" id="PRO_5002974645" evidence="1">
    <location>
        <begin position="26"/>
        <end position="312"/>
    </location>
</feature>
<accession>C6Y035</accession>
<evidence type="ECO:0000313" key="3">
    <source>
        <dbReference type="Proteomes" id="UP000000852"/>
    </source>
</evidence>
<feature type="signal peptide" evidence="1">
    <location>
        <begin position="1"/>
        <end position="25"/>
    </location>
</feature>
<dbReference type="Gene3D" id="2.40.420.20">
    <property type="match status" value="1"/>
</dbReference>
<name>C6Y035_PEDHD</name>
<evidence type="ECO:0000313" key="2">
    <source>
        <dbReference type="EMBL" id="ACU04747.1"/>
    </source>
</evidence>
<reference evidence="2 3" key="1">
    <citation type="journal article" date="2009" name="Stand. Genomic Sci.">
        <title>Complete genome sequence of Pedobacter heparinus type strain (HIM 762-3).</title>
        <authorList>
            <person name="Han C."/>
            <person name="Spring S."/>
            <person name="Lapidus A."/>
            <person name="Del Rio T.G."/>
            <person name="Tice H."/>
            <person name="Copeland A."/>
            <person name="Cheng J.F."/>
            <person name="Lucas S."/>
            <person name="Chen F."/>
            <person name="Nolan M."/>
            <person name="Bruce D."/>
            <person name="Goodwin L."/>
            <person name="Pitluck S."/>
            <person name="Ivanova N."/>
            <person name="Mavromatis K."/>
            <person name="Mikhailova N."/>
            <person name="Pati A."/>
            <person name="Chen A."/>
            <person name="Palaniappan K."/>
            <person name="Land M."/>
            <person name="Hauser L."/>
            <person name="Chang Y.J."/>
            <person name="Jeffries C.C."/>
            <person name="Saunders E."/>
            <person name="Chertkov O."/>
            <person name="Brettin T."/>
            <person name="Goker M."/>
            <person name="Rohde M."/>
            <person name="Bristow J."/>
            <person name="Eisen J.A."/>
            <person name="Markowitz V."/>
            <person name="Hugenholtz P."/>
            <person name="Kyrpides N.C."/>
            <person name="Klenk H.P."/>
            <person name="Detter J.C."/>
        </authorList>
    </citation>
    <scope>NUCLEOTIDE SEQUENCE [LARGE SCALE GENOMIC DNA]</scope>
    <source>
        <strain evidence="3">ATCC 13125 / DSM 2366 / CIP 104194 / JCM 7457 / NBRC 12017 / NCIMB 9290 / NRRL B-14731 / HIM 762-3</strain>
    </source>
</reference>
<dbReference type="AlphaFoldDB" id="C6Y035"/>
<dbReference type="PANTHER" id="PTHR30469:SF15">
    <property type="entry name" value="HLYD FAMILY OF SECRETION PROTEINS"/>
    <property type="match status" value="1"/>
</dbReference>
<dbReference type="Gene3D" id="2.40.50.100">
    <property type="match status" value="1"/>
</dbReference>
<dbReference type="PANTHER" id="PTHR30469">
    <property type="entry name" value="MULTIDRUG RESISTANCE PROTEIN MDTA"/>
    <property type="match status" value="1"/>
</dbReference>
<dbReference type="HOGENOM" id="CLU_057492_0_0_10"/>
<dbReference type="STRING" id="485917.Phep_2543"/>
<dbReference type="eggNOG" id="COG0845">
    <property type="taxonomic scope" value="Bacteria"/>
</dbReference>
<dbReference type="KEGG" id="phe:Phep_2543"/>
<organism evidence="2 3">
    <name type="scientific">Pedobacter heparinus (strain ATCC 13125 / DSM 2366 / CIP 104194 / JCM 7457 / NBRC 12017 / NCIMB 9290 / NRRL B-14731 / HIM 762-3)</name>
    <dbReference type="NCBI Taxonomy" id="485917"/>
    <lineage>
        <taxon>Bacteria</taxon>
        <taxon>Pseudomonadati</taxon>
        <taxon>Bacteroidota</taxon>
        <taxon>Sphingobacteriia</taxon>
        <taxon>Sphingobacteriales</taxon>
        <taxon>Sphingobacteriaceae</taxon>
        <taxon>Pedobacter</taxon>
    </lineage>
</organism>
<proteinExistence type="predicted"/>
<dbReference type="EMBL" id="CP001681">
    <property type="protein sequence ID" value="ACU04747.1"/>
    <property type="molecule type" value="Genomic_DNA"/>
</dbReference>
<dbReference type="Proteomes" id="UP000000852">
    <property type="component" value="Chromosome"/>
</dbReference>
<gene>
    <name evidence="2" type="ordered locus">Phep_2543</name>
</gene>
<evidence type="ECO:0000256" key="1">
    <source>
        <dbReference type="SAM" id="SignalP"/>
    </source>
</evidence>